<gene>
    <name evidence="3" type="ORF">C7402_103498</name>
</gene>
<dbReference type="Pfam" id="PF04972">
    <property type="entry name" value="BON"/>
    <property type="match status" value="1"/>
</dbReference>
<dbReference type="InterPro" id="IPR007055">
    <property type="entry name" value="BON_dom"/>
</dbReference>
<evidence type="ECO:0000313" key="3">
    <source>
        <dbReference type="EMBL" id="PVX85920.1"/>
    </source>
</evidence>
<evidence type="ECO:0000256" key="1">
    <source>
        <dbReference type="SAM" id="SignalP"/>
    </source>
</evidence>
<keyword evidence="4" id="KW-1185">Reference proteome</keyword>
<name>A0ABX5KXP8_9BURK</name>
<dbReference type="Proteomes" id="UP000245712">
    <property type="component" value="Unassembled WGS sequence"/>
</dbReference>
<feature type="chain" id="PRO_5045579953" evidence="1">
    <location>
        <begin position="30"/>
        <end position="117"/>
    </location>
</feature>
<sequence length="117" mass="12222">MKSKIINFAFLTALSSTLVLGAHSAAAVAQTPATLAPTSRAEARKENHQLEHNVQKALEGAKIDVADIRVVAKHGNIGLDGEVSNANDIETAAAVARKVAGVTSVKNYLSVYEEGAQ</sequence>
<dbReference type="Gene3D" id="3.30.1340.30">
    <property type="match status" value="1"/>
</dbReference>
<evidence type="ECO:0000313" key="4">
    <source>
        <dbReference type="Proteomes" id="UP000245712"/>
    </source>
</evidence>
<proteinExistence type="predicted"/>
<feature type="signal peptide" evidence="1">
    <location>
        <begin position="1"/>
        <end position="29"/>
    </location>
</feature>
<dbReference type="RefSeq" id="WP_116610404.1">
    <property type="nucleotide sequence ID" value="NZ_QEOB01000003.1"/>
</dbReference>
<protein>
    <submittedName>
        <fullName evidence="3">BON domain-containing protein</fullName>
    </submittedName>
</protein>
<evidence type="ECO:0000259" key="2">
    <source>
        <dbReference type="PROSITE" id="PS50914"/>
    </source>
</evidence>
<dbReference type="PROSITE" id="PS50914">
    <property type="entry name" value="BON"/>
    <property type="match status" value="1"/>
</dbReference>
<feature type="domain" description="BON" evidence="2">
    <location>
        <begin position="46"/>
        <end position="113"/>
    </location>
</feature>
<reference evidence="3 4" key="1">
    <citation type="submission" date="2018-05" db="EMBL/GenBank/DDBJ databases">
        <title>Genomic Encyclopedia of Type Strains, Phase IV (KMG-V): Genome sequencing to study the core and pangenomes of soil and plant-associated prokaryotes.</title>
        <authorList>
            <person name="Whitman W."/>
        </authorList>
    </citation>
    <scope>NUCLEOTIDE SEQUENCE [LARGE SCALE GENOMIC DNA]</scope>
    <source>
        <strain evidence="3 4">SCZa-39</strain>
    </source>
</reference>
<accession>A0ABX5KXP8</accession>
<organism evidence="3 4">
    <name type="scientific">Paraburkholderia unamae</name>
    <dbReference type="NCBI Taxonomy" id="219649"/>
    <lineage>
        <taxon>Bacteria</taxon>
        <taxon>Pseudomonadati</taxon>
        <taxon>Pseudomonadota</taxon>
        <taxon>Betaproteobacteria</taxon>
        <taxon>Burkholderiales</taxon>
        <taxon>Burkholderiaceae</taxon>
        <taxon>Paraburkholderia</taxon>
    </lineage>
</organism>
<dbReference type="EMBL" id="QEOB01000003">
    <property type="protein sequence ID" value="PVX85920.1"/>
    <property type="molecule type" value="Genomic_DNA"/>
</dbReference>
<keyword evidence="1" id="KW-0732">Signal</keyword>
<comment type="caution">
    <text evidence="3">The sequence shown here is derived from an EMBL/GenBank/DDBJ whole genome shotgun (WGS) entry which is preliminary data.</text>
</comment>